<reference evidence="2" key="1">
    <citation type="journal article" date="2021" name="PeerJ">
        <title>Extensive microbial diversity within the chicken gut microbiome revealed by metagenomics and culture.</title>
        <authorList>
            <person name="Gilroy R."/>
            <person name="Ravi A."/>
            <person name="Getino M."/>
            <person name="Pursley I."/>
            <person name="Horton D.L."/>
            <person name="Alikhan N.F."/>
            <person name="Baker D."/>
            <person name="Gharbi K."/>
            <person name="Hall N."/>
            <person name="Watson M."/>
            <person name="Adriaenssens E.M."/>
            <person name="Foster-Nyarko E."/>
            <person name="Jarju S."/>
            <person name="Secka A."/>
            <person name="Antonio M."/>
            <person name="Oren A."/>
            <person name="Chaudhuri R.R."/>
            <person name="La Ragione R."/>
            <person name="Hildebrand F."/>
            <person name="Pallen M.J."/>
        </authorList>
    </citation>
    <scope>NUCLEOTIDE SEQUENCE</scope>
    <source>
        <strain evidence="2">ChiBcec16_6824</strain>
    </source>
</reference>
<keyword evidence="1" id="KW-0472">Membrane</keyword>
<keyword evidence="1" id="KW-0812">Transmembrane</keyword>
<evidence type="ECO:0000313" key="2">
    <source>
        <dbReference type="EMBL" id="HIY21302.1"/>
    </source>
</evidence>
<evidence type="ECO:0000256" key="1">
    <source>
        <dbReference type="SAM" id="Phobius"/>
    </source>
</evidence>
<name>A0A9D2BYI9_9FIRM</name>
<feature type="transmembrane region" description="Helical" evidence="1">
    <location>
        <begin position="295"/>
        <end position="317"/>
    </location>
</feature>
<protein>
    <submittedName>
        <fullName evidence="2">Uncharacterized protein</fullName>
    </submittedName>
</protein>
<feature type="transmembrane region" description="Helical" evidence="1">
    <location>
        <begin position="227"/>
        <end position="250"/>
    </location>
</feature>
<keyword evidence="1" id="KW-1133">Transmembrane helix</keyword>
<dbReference type="EMBL" id="DXDX01000097">
    <property type="protein sequence ID" value="HIY21302.1"/>
    <property type="molecule type" value="Genomic_DNA"/>
</dbReference>
<evidence type="ECO:0000313" key="3">
    <source>
        <dbReference type="Proteomes" id="UP000823868"/>
    </source>
</evidence>
<feature type="transmembrane region" description="Helical" evidence="1">
    <location>
        <begin position="256"/>
        <end position="275"/>
    </location>
</feature>
<dbReference type="AlphaFoldDB" id="A0A9D2BYI9"/>
<sequence>MQPKDALVRLELPRPNPNQDYATYQNQLQPCLEFPSEELRRFFEAHQEELYWTLEEHLSTELRDPRAWKRSSQHYFPSARDLTGEWYVGRVRLWQEVGAVHGVLLARFLGTPALEGASQAPCDYLGVLFRFSCSPAEPRFVVEEQIPLPLYLENRVFYPAGIPEDAHLCPRCCGVKWAAQDAHLGRQKRCPNCGGLGYVDAQGHKLGLGVRLCVWLHLFWDGPLSPLLALLVWVCGLAGGMNSGLFQHAASGKLCLLVWAGVGLALLLTSVGLGLHRANQIQGFPFLRWQRKTALLLSFFLTLLFSAALFLFSWSLLSA</sequence>
<proteinExistence type="predicted"/>
<accession>A0A9D2BYI9</accession>
<gene>
    <name evidence="2" type="ORF">H9841_05300</name>
</gene>
<reference evidence="2" key="2">
    <citation type="submission" date="2021-04" db="EMBL/GenBank/DDBJ databases">
        <authorList>
            <person name="Gilroy R."/>
        </authorList>
    </citation>
    <scope>NUCLEOTIDE SEQUENCE</scope>
    <source>
        <strain evidence="2">ChiBcec16_6824</strain>
    </source>
</reference>
<dbReference type="Proteomes" id="UP000823868">
    <property type="component" value="Unassembled WGS sequence"/>
</dbReference>
<comment type="caution">
    <text evidence="2">The sequence shown here is derived from an EMBL/GenBank/DDBJ whole genome shotgun (WGS) entry which is preliminary data.</text>
</comment>
<organism evidence="2 3">
    <name type="scientific">Candidatus Flavonifractor merdigallinarum</name>
    <dbReference type="NCBI Taxonomy" id="2838589"/>
    <lineage>
        <taxon>Bacteria</taxon>
        <taxon>Bacillati</taxon>
        <taxon>Bacillota</taxon>
        <taxon>Clostridia</taxon>
        <taxon>Eubacteriales</taxon>
        <taxon>Oscillospiraceae</taxon>
        <taxon>Flavonifractor</taxon>
    </lineage>
</organism>